<name>A0A011WNF6_RUMAL</name>
<protein>
    <submittedName>
        <fullName evidence="1">Uncharacterized protein</fullName>
    </submittedName>
</protein>
<gene>
    <name evidence="1" type="ORF">RASY3_14250</name>
</gene>
<proteinExistence type="predicted"/>
<dbReference type="EMBL" id="JEOB01000004">
    <property type="protein sequence ID" value="EXM38495.1"/>
    <property type="molecule type" value="Genomic_DNA"/>
</dbReference>
<accession>A0A011WNF6</accession>
<sequence length="64" mass="7487">MCNFNAVLYDITFWTIQYMKTISPVFYEAIIVSEPLELKDAYELYVAVKNVVDLDADFFTHIIT</sequence>
<evidence type="ECO:0000313" key="1">
    <source>
        <dbReference type="EMBL" id="EXM38495.1"/>
    </source>
</evidence>
<dbReference type="AlphaFoldDB" id="A0A011WNF6"/>
<evidence type="ECO:0000313" key="2">
    <source>
        <dbReference type="Proteomes" id="UP000021369"/>
    </source>
</evidence>
<organism evidence="1 2">
    <name type="scientific">Ruminococcus albus SY3</name>
    <dbReference type="NCBI Taxonomy" id="1341156"/>
    <lineage>
        <taxon>Bacteria</taxon>
        <taxon>Bacillati</taxon>
        <taxon>Bacillota</taxon>
        <taxon>Clostridia</taxon>
        <taxon>Eubacteriales</taxon>
        <taxon>Oscillospiraceae</taxon>
        <taxon>Ruminococcus</taxon>
    </lineage>
</organism>
<dbReference type="Proteomes" id="UP000021369">
    <property type="component" value="Unassembled WGS sequence"/>
</dbReference>
<keyword evidence="2" id="KW-1185">Reference proteome</keyword>
<comment type="caution">
    <text evidence="1">The sequence shown here is derived from an EMBL/GenBank/DDBJ whole genome shotgun (WGS) entry which is preliminary data.</text>
</comment>
<reference evidence="1 2" key="1">
    <citation type="submission" date="2013-06" db="EMBL/GenBank/DDBJ databases">
        <title>Rumen cellulosomics: divergent fiber-degrading strategies revealed by comparative genome-wide analysis of six Ruminococcal strains.</title>
        <authorList>
            <person name="Dassa B."/>
            <person name="Borovok I."/>
            <person name="Lamed R."/>
            <person name="Flint H."/>
            <person name="Yeoman C.J."/>
            <person name="White B."/>
            <person name="Bayer E.A."/>
        </authorList>
    </citation>
    <scope>NUCLEOTIDE SEQUENCE [LARGE SCALE GENOMIC DNA]</scope>
    <source>
        <strain evidence="1 2">SY3</strain>
    </source>
</reference>